<dbReference type="NCBIfam" id="TIGR01787">
    <property type="entry name" value="squalene_cyclas"/>
    <property type="match status" value="1"/>
</dbReference>
<dbReference type="InterPro" id="IPR008930">
    <property type="entry name" value="Terpenoid_cyclase/PrenylTrfase"/>
</dbReference>
<dbReference type="PANTHER" id="PTHR11764">
    <property type="entry name" value="TERPENE CYCLASE/MUTASE FAMILY MEMBER"/>
    <property type="match status" value="1"/>
</dbReference>
<dbReference type="GO" id="GO:0016866">
    <property type="term" value="F:intramolecular transferase activity"/>
    <property type="evidence" value="ECO:0007669"/>
    <property type="project" value="InterPro"/>
</dbReference>
<protein>
    <submittedName>
        <fullName evidence="8">Squalene-hopene/tetraprenyl-beta-curcumene cyclase</fullName>
    </submittedName>
</protein>
<reference evidence="8 9" key="1">
    <citation type="submission" date="2018-10" db="EMBL/GenBank/DDBJ databases">
        <title>Sequencing the genomes of 1000 actinobacteria strains.</title>
        <authorList>
            <person name="Klenk H.-P."/>
        </authorList>
    </citation>
    <scope>NUCLEOTIDE SEQUENCE [LARGE SCALE GENOMIC DNA]</scope>
    <source>
        <strain evidence="8 9">DSM 45175</strain>
    </source>
</reference>
<feature type="domain" description="Squalene cyclase N-terminal" evidence="7">
    <location>
        <begin position="79"/>
        <end position="358"/>
    </location>
</feature>
<comment type="similarity">
    <text evidence="2">Belongs to the terpene cyclase/mutase family.</text>
</comment>
<dbReference type="PANTHER" id="PTHR11764:SF20">
    <property type="entry name" value="LANOSTEROL SYNTHASE"/>
    <property type="match status" value="1"/>
</dbReference>
<dbReference type="OrthoDB" id="9758578at2"/>
<keyword evidence="4" id="KW-0413">Isomerase</keyword>
<keyword evidence="9" id="KW-1185">Reference proteome</keyword>
<dbReference type="GO" id="GO:0005811">
    <property type="term" value="C:lipid droplet"/>
    <property type="evidence" value="ECO:0007669"/>
    <property type="project" value="InterPro"/>
</dbReference>
<evidence type="ECO:0000313" key="8">
    <source>
        <dbReference type="EMBL" id="RKR87945.1"/>
    </source>
</evidence>
<comment type="caution">
    <text evidence="8">The sequence shown here is derived from an EMBL/GenBank/DDBJ whole genome shotgun (WGS) entry which is preliminary data.</text>
</comment>
<dbReference type="RefSeq" id="WP_121156634.1">
    <property type="nucleotide sequence ID" value="NZ_RBKT01000001.1"/>
</dbReference>
<evidence type="ECO:0000256" key="5">
    <source>
        <dbReference type="SAM" id="MobiDB-lite"/>
    </source>
</evidence>
<dbReference type="Pfam" id="PF13249">
    <property type="entry name" value="SQHop_cyclase_N"/>
    <property type="match status" value="1"/>
</dbReference>
<dbReference type="InterPro" id="IPR018333">
    <property type="entry name" value="Squalene_cyclase"/>
</dbReference>
<gene>
    <name evidence="8" type="ORF">BDK92_2248</name>
</gene>
<evidence type="ECO:0000259" key="7">
    <source>
        <dbReference type="Pfam" id="PF13249"/>
    </source>
</evidence>
<proteinExistence type="inferred from homology"/>
<keyword evidence="3" id="KW-0677">Repeat</keyword>
<evidence type="ECO:0000256" key="1">
    <source>
        <dbReference type="ARBA" id="ARBA00004999"/>
    </source>
</evidence>
<organism evidence="8 9">
    <name type="scientific">Micromonospora pisi</name>
    <dbReference type="NCBI Taxonomy" id="589240"/>
    <lineage>
        <taxon>Bacteria</taxon>
        <taxon>Bacillati</taxon>
        <taxon>Actinomycetota</taxon>
        <taxon>Actinomycetes</taxon>
        <taxon>Micromonosporales</taxon>
        <taxon>Micromonosporaceae</taxon>
        <taxon>Micromonospora</taxon>
    </lineage>
</organism>
<dbReference type="Gene3D" id="1.50.10.20">
    <property type="match status" value="2"/>
</dbReference>
<dbReference type="InterPro" id="IPR006400">
    <property type="entry name" value="Hopene-cyclase"/>
</dbReference>
<feature type="domain" description="Squalene cyclase C-terminal" evidence="6">
    <location>
        <begin position="373"/>
        <end position="685"/>
    </location>
</feature>
<evidence type="ECO:0000256" key="4">
    <source>
        <dbReference type="ARBA" id="ARBA00023235"/>
    </source>
</evidence>
<dbReference type="SUPFAM" id="SSF48239">
    <property type="entry name" value="Terpenoid cyclases/Protein prenyltransferases"/>
    <property type="match status" value="2"/>
</dbReference>
<dbReference type="Pfam" id="PF13243">
    <property type="entry name" value="SQHop_cyclase_C"/>
    <property type="match status" value="1"/>
</dbReference>
<sequence>MGAEPDVGPGTGPVDEAIATPNADGVVELDVAQAVDLAVAEAVDAAVVPGIESAGATLDPPAGAAVDDRQRRAVDALGRARDHLLAAQHPGGWWQGELATNVTMEAEDLLMRQFLGIRTAEETEATARWIRSQQQADGSWANFHDGPGDLSTTIEAYAALRLAGDPVDAEHLRTAREFVLAHGGIELSRVFTRIWLALFGEWPWDRIPAVPPEVVLLPSWVPLNIYDFACWARQTIVPLSIVRALRPVRPLGFALDELRTGVRPTPPSTSLRSRTGWFQRLDGALRGYERRPLRSVRRNALRRAAEWIVARQEADGSWGGIQPPWVYSLIALHLLGYPLDHPVLRTGLAGLDRFTVREASPEGELRRLEACQSPVWDTALAVIALADAGLPADHRALVRAQSWLLDEEIRVGGDWQVRRPDLPPSGWAFEFDNDGYPDTDDTAEVLMALRRGGNDPRTPAALDRGEQWLRGMQSRDGGWGAFDADNTRTVARELPFCDFGEVIDPPSADVTAHVVEALCARGPSDSAAVRRGVAWLLRAQERDGSWFGRWGANHVYGTGAVVPALVAAGLPVDDPVLVRAVGWLHRAQNPDGGWGEDMRSYRDRSWRGRGTSTASQTAWALLALHATGHGDSEPARRGIDWLVATQRPDGTWDEPQYTGTGFPGDFYINYHLYRLVFPVSALGRILAASATGESVGVGAAHPSAARNGATGRDGATVGANADVGAISGGRG</sequence>
<evidence type="ECO:0000256" key="3">
    <source>
        <dbReference type="ARBA" id="ARBA00022737"/>
    </source>
</evidence>
<name>A0A495JGM4_9ACTN</name>
<dbReference type="SFLD" id="SFLDG01016">
    <property type="entry name" value="Prenyltransferase_Like_2"/>
    <property type="match status" value="1"/>
</dbReference>
<dbReference type="UniPathway" id="UPA00337"/>
<dbReference type="EMBL" id="RBKT01000001">
    <property type="protein sequence ID" value="RKR87945.1"/>
    <property type="molecule type" value="Genomic_DNA"/>
</dbReference>
<evidence type="ECO:0000259" key="6">
    <source>
        <dbReference type="Pfam" id="PF13243"/>
    </source>
</evidence>
<dbReference type="InterPro" id="IPR032697">
    <property type="entry name" value="SQ_cyclase_N"/>
</dbReference>
<evidence type="ECO:0000256" key="2">
    <source>
        <dbReference type="ARBA" id="ARBA00009755"/>
    </source>
</evidence>
<evidence type="ECO:0000313" key="9">
    <source>
        <dbReference type="Proteomes" id="UP000277671"/>
    </source>
</evidence>
<dbReference type="CDD" id="cd02892">
    <property type="entry name" value="SQCY_1"/>
    <property type="match status" value="1"/>
</dbReference>
<dbReference type="Proteomes" id="UP000277671">
    <property type="component" value="Unassembled WGS sequence"/>
</dbReference>
<dbReference type="GO" id="GO:0016104">
    <property type="term" value="P:triterpenoid biosynthetic process"/>
    <property type="evidence" value="ECO:0007669"/>
    <property type="project" value="InterPro"/>
</dbReference>
<feature type="region of interest" description="Disordered" evidence="5">
    <location>
        <begin position="697"/>
        <end position="731"/>
    </location>
</feature>
<comment type="pathway">
    <text evidence="1">Secondary metabolite biosynthesis; hopanoid biosynthesis.</text>
</comment>
<dbReference type="InterPro" id="IPR032696">
    <property type="entry name" value="SQ_cyclase_C"/>
</dbReference>
<accession>A0A495JGM4</accession>
<dbReference type="AlphaFoldDB" id="A0A495JGM4"/>
<dbReference type="NCBIfam" id="TIGR01507">
    <property type="entry name" value="hopene_cyclase"/>
    <property type="match status" value="1"/>
</dbReference>